<comment type="caution">
    <text evidence="1">The sequence shown here is derived from an EMBL/GenBank/DDBJ whole genome shotgun (WGS) entry which is preliminary data.</text>
</comment>
<accession>A0ABR1LY29</accession>
<reference evidence="1 2" key="1">
    <citation type="submission" date="2024-04" db="EMBL/GenBank/DDBJ databases">
        <title>Phyllosticta paracitricarpa is synonymous to the EU quarantine fungus P. citricarpa based on phylogenomic analyses.</title>
        <authorList>
            <consortium name="Lawrence Berkeley National Laboratory"/>
            <person name="Van ingen-buijs V.A."/>
            <person name="Van westerhoven A.C."/>
            <person name="Haridas S."/>
            <person name="Skiadas P."/>
            <person name="Martin F."/>
            <person name="Groenewald J.Z."/>
            <person name="Crous P.W."/>
            <person name="Seidl M.F."/>
        </authorList>
    </citation>
    <scope>NUCLEOTIDE SEQUENCE [LARGE SCALE GENOMIC DNA]</scope>
    <source>
        <strain evidence="1 2">CPC 17464</strain>
    </source>
</reference>
<proteinExistence type="predicted"/>
<gene>
    <name evidence="1" type="ORF">J3D65DRAFT_310960</name>
</gene>
<protein>
    <submittedName>
        <fullName evidence="1">Uncharacterized protein</fullName>
    </submittedName>
</protein>
<dbReference type="RefSeq" id="XP_066657373.1">
    <property type="nucleotide sequence ID" value="XM_066795271.1"/>
</dbReference>
<organism evidence="1 2">
    <name type="scientific">Phyllosticta citribraziliensis</name>
    <dbReference type="NCBI Taxonomy" id="989973"/>
    <lineage>
        <taxon>Eukaryota</taxon>
        <taxon>Fungi</taxon>
        <taxon>Dikarya</taxon>
        <taxon>Ascomycota</taxon>
        <taxon>Pezizomycotina</taxon>
        <taxon>Dothideomycetes</taxon>
        <taxon>Dothideomycetes incertae sedis</taxon>
        <taxon>Botryosphaeriales</taxon>
        <taxon>Phyllostictaceae</taxon>
        <taxon>Phyllosticta</taxon>
    </lineage>
</organism>
<dbReference type="GeneID" id="92028177"/>
<dbReference type="Proteomes" id="UP001360953">
    <property type="component" value="Unassembled WGS sequence"/>
</dbReference>
<evidence type="ECO:0000313" key="2">
    <source>
        <dbReference type="Proteomes" id="UP001360953"/>
    </source>
</evidence>
<sequence length="564" mass="62185">MAGVHKTLEHCLDTKMEWQVQGEWAVVQWLDEETGMEQYLGRLGDGSGGRLGSETPFVLWIGHDVDNVSRKLVLLNLHLKLRSSTSKPKKDVLLVLPVTKAAVNAQPASRAHSNPALSIDCIRVTLSLNEFPYTIMPQSRRRVQRPLDDVPGYLIECVRKLTTTKTVHVYVAKSEKLDGVLQDVVAAAHRGSLHDAALDLNVSGGHDELLVNRWDLYPVTTDDLGPEKARCWNPYVDEQPPPEYTQAPCVGLGLQPPETAVGASPDEVLGWAVCSPPKRKASASPVPPWERITKARLEKATQATEPIGTAEMLDLARQDEARRDATAASSLAASPSTTGTGQRYEDIVTFSFPTLRAPSTEMPISSIWRLQFSKTNSIFFDMVALLQKALKRQPNTHEMHLSRFLALGHAARKAVAALTQQDGTTTPDQDSTYAAFVAMREELARRVIADMAVDLDTVNKSSPSPFPLNPLDQVEYLRHWMNERVQVFADTDVLEELGAMRAAAAKLLERHPLGAYSSDVDPVGCEFEWARAAVLAAIFFNVGNQPLMAGREERSPVMWGKGYA</sequence>
<name>A0ABR1LY29_9PEZI</name>
<keyword evidence="2" id="KW-1185">Reference proteome</keyword>
<evidence type="ECO:0000313" key="1">
    <source>
        <dbReference type="EMBL" id="KAK7540102.1"/>
    </source>
</evidence>
<dbReference type="EMBL" id="JBBPEH010000004">
    <property type="protein sequence ID" value="KAK7540102.1"/>
    <property type="molecule type" value="Genomic_DNA"/>
</dbReference>